<dbReference type="Pfam" id="PF01820">
    <property type="entry name" value="Dala_Dala_lig_N"/>
    <property type="match status" value="1"/>
</dbReference>
<reference evidence="28" key="1">
    <citation type="submission" date="2022-01" db="EMBL/GenBank/DDBJ databases">
        <title>Novel bile acid biosynthetic pathways are enriched in the microbiome of centenarians.</title>
        <authorList>
            <person name="Sato Y."/>
            <person name="Atarashi K."/>
            <person name="Plichta R.D."/>
            <person name="Arai Y."/>
            <person name="Sasajima S."/>
            <person name="Kearney M.S."/>
            <person name="Suda W."/>
            <person name="Takeshita K."/>
            <person name="Sasaki T."/>
            <person name="Okamoto S."/>
            <person name="Skelly N.A."/>
            <person name="Okamura Y."/>
            <person name="Vlamakis H."/>
            <person name="Li Y."/>
            <person name="Tanoue T."/>
            <person name="Takei H."/>
            <person name="Nittono H."/>
            <person name="Narushima S."/>
            <person name="Irie J."/>
            <person name="Itoh H."/>
            <person name="Moriya K."/>
            <person name="Sugiura Y."/>
            <person name="Suematsu M."/>
            <person name="Moritoki N."/>
            <person name="Shibata S."/>
            <person name="Littman R.D."/>
            <person name="Fischbach A.M."/>
            <person name="Uwamino Y."/>
            <person name="Inoue T."/>
            <person name="Honda A."/>
            <person name="Hattori M."/>
            <person name="Murai T."/>
            <person name="Xavier J.R."/>
            <person name="Hirose N."/>
            <person name="Honda K."/>
        </authorList>
    </citation>
    <scope>NUCLEOTIDE SEQUENCE</scope>
    <source>
        <strain evidence="28">CE91-St55</strain>
    </source>
</reference>
<dbReference type="InterPro" id="IPR000291">
    <property type="entry name" value="D-Ala_lig_Van_CS"/>
</dbReference>
<dbReference type="HAMAP" id="MF_00047">
    <property type="entry name" value="Dala_Dala_lig"/>
    <property type="match status" value="1"/>
</dbReference>
<keyword evidence="13 22" id="KW-0133">Cell shape</keyword>
<dbReference type="PANTHER" id="PTHR23132:SF25">
    <property type="entry name" value="D-ALANINE--D-ALANINE LIGASE A"/>
    <property type="match status" value="1"/>
</dbReference>
<evidence type="ECO:0000256" key="25">
    <source>
        <dbReference type="PIRSR" id="PIRSR039102-3"/>
    </source>
</evidence>
<dbReference type="RefSeq" id="WP_244053234.1">
    <property type="nucleotide sequence ID" value="NZ_BQNJ01000003.1"/>
</dbReference>
<evidence type="ECO:0000256" key="16">
    <source>
        <dbReference type="ARBA" id="ARBA00023316"/>
    </source>
</evidence>
<dbReference type="NCBIfam" id="TIGR01205">
    <property type="entry name" value="D_ala_D_alaTIGR"/>
    <property type="match status" value="1"/>
</dbReference>
<comment type="catalytic activity">
    <reaction evidence="17 22">
        <text>2 D-alanine + ATP = D-alanyl-D-alanine + ADP + phosphate + H(+)</text>
        <dbReference type="Rhea" id="RHEA:11224"/>
        <dbReference type="ChEBI" id="CHEBI:15378"/>
        <dbReference type="ChEBI" id="CHEBI:30616"/>
        <dbReference type="ChEBI" id="CHEBI:43474"/>
        <dbReference type="ChEBI" id="CHEBI:57416"/>
        <dbReference type="ChEBI" id="CHEBI:57822"/>
        <dbReference type="ChEBI" id="CHEBI:456216"/>
        <dbReference type="EC" id="6.3.2.4"/>
    </reaction>
</comment>
<dbReference type="GO" id="GO:0005524">
    <property type="term" value="F:ATP binding"/>
    <property type="evidence" value="ECO:0007669"/>
    <property type="project" value="UniProtKB-UniRule"/>
</dbReference>
<evidence type="ECO:0000256" key="10">
    <source>
        <dbReference type="ARBA" id="ARBA00022741"/>
    </source>
</evidence>
<dbReference type="InterPro" id="IPR005905">
    <property type="entry name" value="D_ala_D_ala"/>
</dbReference>
<dbReference type="InterPro" id="IPR011761">
    <property type="entry name" value="ATP-grasp"/>
</dbReference>
<comment type="pathway">
    <text evidence="18">Glycan biosynthesis.</text>
</comment>
<evidence type="ECO:0000256" key="9">
    <source>
        <dbReference type="ARBA" id="ARBA00022723"/>
    </source>
</evidence>
<dbReference type="GO" id="GO:0071555">
    <property type="term" value="P:cell wall organization"/>
    <property type="evidence" value="ECO:0007669"/>
    <property type="project" value="UniProtKB-KW"/>
</dbReference>
<feature type="binding site" evidence="25">
    <location>
        <position position="312"/>
    </location>
    <ligand>
        <name>Mg(2+)</name>
        <dbReference type="ChEBI" id="CHEBI:18420"/>
        <label>2</label>
    </ligand>
</feature>
<dbReference type="GO" id="GO:0005829">
    <property type="term" value="C:cytosol"/>
    <property type="evidence" value="ECO:0007669"/>
    <property type="project" value="TreeGrafter"/>
</dbReference>
<evidence type="ECO:0000256" key="23">
    <source>
        <dbReference type="PIRSR" id="PIRSR039102-1"/>
    </source>
</evidence>
<comment type="cofactor">
    <cofactor evidence="1">
        <name>Mn(2+)</name>
        <dbReference type="ChEBI" id="CHEBI:29035"/>
    </cofactor>
</comment>
<dbReference type="NCBIfam" id="NF000091">
    <property type="entry name" value="D_ala_D_ser_VanG"/>
    <property type="match status" value="1"/>
</dbReference>
<comment type="cofactor">
    <cofactor evidence="25">
        <name>Mg(2+)</name>
        <dbReference type="ChEBI" id="CHEBI:18420"/>
    </cofactor>
    <cofactor evidence="25">
        <name>Mn(2+)</name>
        <dbReference type="ChEBI" id="CHEBI:29035"/>
    </cofactor>
    <text evidence="25">Binds 2 magnesium or manganese ions per subunit.</text>
</comment>
<evidence type="ECO:0000256" key="1">
    <source>
        <dbReference type="ARBA" id="ARBA00001936"/>
    </source>
</evidence>
<feature type="active site" evidence="23">
    <location>
        <position position="16"/>
    </location>
</feature>
<dbReference type="EMBL" id="BQNJ01000003">
    <property type="protein sequence ID" value="GKH04711.1"/>
    <property type="molecule type" value="Genomic_DNA"/>
</dbReference>
<evidence type="ECO:0000256" key="21">
    <source>
        <dbReference type="ARBA" id="ARBA00077154"/>
    </source>
</evidence>
<dbReference type="Pfam" id="PF07478">
    <property type="entry name" value="Dala_Dala_lig_C"/>
    <property type="match status" value="1"/>
</dbReference>
<dbReference type="Gene3D" id="3.30.1490.20">
    <property type="entry name" value="ATP-grasp fold, A domain"/>
    <property type="match status" value="1"/>
</dbReference>
<dbReference type="FunFam" id="3.30.470.20:FF:000008">
    <property type="entry name" value="D-alanine--D-alanine ligase"/>
    <property type="match status" value="1"/>
</dbReference>
<evidence type="ECO:0000256" key="26">
    <source>
        <dbReference type="PROSITE-ProRule" id="PRU00409"/>
    </source>
</evidence>
<keyword evidence="7 22" id="KW-0963">Cytoplasm</keyword>
<dbReference type="PIRSF" id="PIRSF039102">
    <property type="entry name" value="Ddl/VanB"/>
    <property type="match status" value="1"/>
</dbReference>
<dbReference type="EC" id="6.3.2.4" evidence="6 22"/>
<feature type="active site" evidence="23">
    <location>
        <position position="189"/>
    </location>
</feature>
<dbReference type="InterPro" id="IPR016185">
    <property type="entry name" value="PreATP-grasp_dom_sf"/>
</dbReference>
<dbReference type="Proteomes" id="UP001055091">
    <property type="component" value="Unassembled WGS sequence"/>
</dbReference>
<dbReference type="InterPro" id="IPR011095">
    <property type="entry name" value="Dala_Dala_lig_C"/>
</dbReference>
<evidence type="ECO:0000256" key="7">
    <source>
        <dbReference type="ARBA" id="ARBA00022490"/>
    </source>
</evidence>
<keyword evidence="16 22" id="KW-0961">Cell wall biogenesis/degradation</keyword>
<dbReference type="SUPFAM" id="SSF56059">
    <property type="entry name" value="Glutathione synthetase ATP-binding domain-like"/>
    <property type="match status" value="1"/>
</dbReference>
<feature type="binding site" evidence="25">
    <location>
        <position position="312"/>
    </location>
    <ligand>
        <name>Mg(2+)</name>
        <dbReference type="ChEBI" id="CHEBI:18420"/>
        <label>1</label>
    </ligand>
</feature>
<evidence type="ECO:0000256" key="24">
    <source>
        <dbReference type="PIRSR" id="PIRSR039102-2"/>
    </source>
</evidence>
<evidence type="ECO:0000256" key="22">
    <source>
        <dbReference type="HAMAP-Rule" id="MF_00047"/>
    </source>
</evidence>
<comment type="subcellular location">
    <subcellularLocation>
        <location evidence="3 22">Cytoplasm</location>
    </subcellularLocation>
</comment>
<dbReference type="Gene3D" id="3.30.470.20">
    <property type="entry name" value="ATP-grasp fold, B domain"/>
    <property type="match status" value="1"/>
</dbReference>
<evidence type="ECO:0000256" key="20">
    <source>
        <dbReference type="ARBA" id="ARBA00076288"/>
    </source>
</evidence>
<evidence type="ECO:0000256" key="3">
    <source>
        <dbReference type="ARBA" id="ARBA00004496"/>
    </source>
</evidence>
<dbReference type="GO" id="GO:0009252">
    <property type="term" value="P:peptidoglycan biosynthetic process"/>
    <property type="evidence" value="ECO:0007669"/>
    <property type="project" value="UniProtKB-UniRule"/>
</dbReference>
<protein>
    <recommendedName>
        <fullName evidence="19 22">D-alanine--D-alanine ligase</fullName>
        <ecNumber evidence="6 22">6.3.2.4</ecNumber>
    </recommendedName>
    <alternativeName>
        <fullName evidence="21 22">D-Ala-D-Ala ligase</fullName>
    </alternativeName>
    <alternativeName>
        <fullName evidence="20 22">D-alanylalanine synthetase</fullName>
    </alternativeName>
</protein>
<evidence type="ECO:0000313" key="29">
    <source>
        <dbReference type="Proteomes" id="UP001055091"/>
    </source>
</evidence>
<dbReference type="GO" id="GO:0008716">
    <property type="term" value="F:D-alanine-D-alanine ligase activity"/>
    <property type="evidence" value="ECO:0007669"/>
    <property type="project" value="UniProtKB-UniRule"/>
</dbReference>
<evidence type="ECO:0000256" key="8">
    <source>
        <dbReference type="ARBA" id="ARBA00022598"/>
    </source>
</evidence>
<keyword evidence="8 22" id="KW-0436">Ligase</keyword>
<evidence type="ECO:0000256" key="14">
    <source>
        <dbReference type="ARBA" id="ARBA00022984"/>
    </source>
</evidence>
<feature type="binding site" evidence="24">
    <location>
        <begin position="181"/>
        <end position="183"/>
    </location>
    <ligand>
        <name>ATP</name>
        <dbReference type="ChEBI" id="CHEBI:30616"/>
    </ligand>
</feature>
<comment type="caution">
    <text evidence="28">The sequence shown here is derived from an EMBL/GenBank/DDBJ whole genome shotgun (WGS) entry which is preliminary data.</text>
</comment>
<accession>A0AA37JN99</accession>
<comment type="similarity">
    <text evidence="5 22">Belongs to the D-alanine--D-alanine ligase family.</text>
</comment>
<organism evidence="28 29">
    <name type="scientific">Hungatella hathewayi</name>
    <dbReference type="NCBI Taxonomy" id="154046"/>
    <lineage>
        <taxon>Bacteria</taxon>
        <taxon>Bacillati</taxon>
        <taxon>Bacillota</taxon>
        <taxon>Clostridia</taxon>
        <taxon>Lachnospirales</taxon>
        <taxon>Lachnospiraceae</taxon>
        <taxon>Hungatella</taxon>
    </lineage>
</organism>
<comment type="pathway">
    <text evidence="4 22">Cell wall biogenesis; peptidoglycan biosynthesis.</text>
</comment>
<evidence type="ECO:0000256" key="11">
    <source>
        <dbReference type="ARBA" id="ARBA00022840"/>
    </source>
</evidence>
<name>A0AA37JN99_9FIRM</name>
<dbReference type="SUPFAM" id="SSF52440">
    <property type="entry name" value="PreATP-grasp domain"/>
    <property type="match status" value="1"/>
</dbReference>
<evidence type="ECO:0000256" key="12">
    <source>
        <dbReference type="ARBA" id="ARBA00022842"/>
    </source>
</evidence>
<evidence type="ECO:0000256" key="5">
    <source>
        <dbReference type="ARBA" id="ARBA00010871"/>
    </source>
</evidence>
<dbReference type="NCBIfam" id="NF002528">
    <property type="entry name" value="PRK01966.1-4"/>
    <property type="match status" value="1"/>
</dbReference>
<keyword evidence="12 25" id="KW-0460">Magnesium</keyword>
<dbReference type="InterPro" id="IPR011127">
    <property type="entry name" value="Dala_Dala_lig_N"/>
</dbReference>
<evidence type="ECO:0000259" key="27">
    <source>
        <dbReference type="PROSITE" id="PS50975"/>
    </source>
</evidence>
<feature type="active site" evidence="23">
    <location>
        <position position="323"/>
    </location>
</feature>
<feature type="binding site" evidence="24">
    <location>
        <begin position="189"/>
        <end position="190"/>
    </location>
    <ligand>
        <name>ATP</name>
        <dbReference type="ChEBI" id="CHEBI:30616"/>
    </ligand>
</feature>
<dbReference type="NCBIfam" id="NF002378">
    <property type="entry name" value="PRK01372.1"/>
    <property type="match status" value="1"/>
</dbReference>
<keyword evidence="9 25" id="KW-0479">Metal-binding</keyword>
<sequence>MGKKIIAVIFGGNSTEYEVSLQSASSVFENINKDKFEIVPIGITRNGDWYHYTGKTERIANNTWIEDSKNLHSVVVSQNRSVKGFLELMADKYHIIHVDLVFPVLHGKNGEDGTLQGLFELSGVPIVGCDTLSSALCMDKDKAHKLVSLAGISVPKSVTFKFTDQEAALKEIKAKLSFPLFVKPVRAGSSFGITKVTENQELEAAIQLAFEHDTEVIVEEAIDGFEVGCAILGNDVLTVGRVDEIELSSGFFDYTEKYTLKTSQIHMPARIDATTEKKIQDTALRIYKALGCSGFARVDLFLSANGNIVFNEVNTIPGLTSHSRYPNMMKGIGLSFAKMLDRLIGLYIAP</sequence>
<dbReference type="GO" id="GO:0046872">
    <property type="term" value="F:metal ion binding"/>
    <property type="evidence" value="ECO:0007669"/>
    <property type="project" value="UniProtKB-KW"/>
</dbReference>
<dbReference type="PROSITE" id="PS00844">
    <property type="entry name" value="DALA_DALA_LIGASE_2"/>
    <property type="match status" value="1"/>
</dbReference>
<feature type="binding site" evidence="25">
    <location>
        <position position="299"/>
    </location>
    <ligand>
        <name>Mg(2+)</name>
        <dbReference type="ChEBI" id="CHEBI:18420"/>
        <label>1</label>
    </ligand>
</feature>
<dbReference type="GO" id="GO:0008360">
    <property type="term" value="P:regulation of cell shape"/>
    <property type="evidence" value="ECO:0007669"/>
    <property type="project" value="UniProtKB-KW"/>
</dbReference>
<evidence type="ECO:0000313" key="28">
    <source>
        <dbReference type="EMBL" id="GKH04711.1"/>
    </source>
</evidence>
<comment type="function">
    <text evidence="2 22">Cell wall formation.</text>
</comment>
<proteinExistence type="inferred from homology"/>
<dbReference type="PROSITE" id="PS50975">
    <property type="entry name" value="ATP_GRASP"/>
    <property type="match status" value="1"/>
</dbReference>
<evidence type="ECO:0000256" key="18">
    <source>
        <dbReference type="ARBA" id="ARBA00060592"/>
    </source>
</evidence>
<feature type="binding site" evidence="24">
    <location>
        <begin position="219"/>
        <end position="226"/>
    </location>
    <ligand>
        <name>ATP</name>
        <dbReference type="ChEBI" id="CHEBI:30616"/>
    </ligand>
</feature>
<dbReference type="FunFam" id="3.30.1490.20:FF:000007">
    <property type="entry name" value="D-alanine--D-alanine ligase"/>
    <property type="match status" value="1"/>
</dbReference>
<keyword evidence="10 24" id="KW-0547">Nucleotide-binding</keyword>
<feature type="domain" description="ATP-grasp" evidence="27">
    <location>
        <begin position="144"/>
        <end position="345"/>
    </location>
</feature>
<keyword evidence="11 26" id="KW-0067">ATP-binding</keyword>
<evidence type="ECO:0000256" key="6">
    <source>
        <dbReference type="ARBA" id="ARBA00012216"/>
    </source>
</evidence>
<evidence type="ECO:0000256" key="19">
    <source>
        <dbReference type="ARBA" id="ARBA00068427"/>
    </source>
</evidence>
<evidence type="ECO:0000256" key="4">
    <source>
        <dbReference type="ARBA" id="ARBA00004752"/>
    </source>
</evidence>
<evidence type="ECO:0000256" key="17">
    <source>
        <dbReference type="ARBA" id="ARBA00047614"/>
    </source>
</evidence>
<feature type="binding site" evidence="25">
    <location>
        <position position="314"/>
    </location>
    <ligand>
        <name>Mg(2+)</name>
        <dbReference type="ChEBI" id="CHEBI:18420"/>
        <label>2</label>
    </ligand>
</feature>
<dbReference type="PANTHER" id="PTHR23132">
    <property type="entry name" value="D-ALANINE--D-ALANINE LIGASE"/>
    <property type="match status" value="1"/>
</dbReference>
<feature type="binding site" evidence="24">
    <location>
        <position position="140"/>
    </location>
    <ligand>
        <name>ATP</name>
        <dbReference type="ChEBI" id="CHEBI:30616"/>
    </ligand>
</feature>
<gene>
    <name evidence="28" type="primary">vanG</name>
    <name evidence="22" type="synonym">ddl</name>
    <name evidence="28" type="ORF">CE91St55_66920</name>
</gene>
<dbReference type="PROSITE" id="PS00843">
    <property type="entry name" value="DALA_DALA_LIGASE_1"/>
    <property type="match status" value="1"/>
</dbReference>
<evidence type="ECO:0000256" key="2">
    <source>
        <dbReference type="ARBA" id="ARBA00003921"/>
    </source>
</evidence>
<evidence type="ECO:0000256" key="13">
    <source>
        <dbReference type="ARBA" id="ARBA00022960"/>
    </source>
</evidence>
<evidence type="ECO:0000256" key="15">
    <source>
        <dbReference type="ARBA" id="ARBA00023211"/>
    </source>
</evidence>
<dbReference type="InterPro" id="IPR013815">
    <property type="entry name" value="ATP_grasp_subdomain_1"/>
</dbReference>
<dbReference type="Gene3D" id="3.40.50.20">
    <property type="match status" value="1"/>
</dbReference>
<feature type="binding site" evidence="24">
    <location>
        <begin position="311"/>
        <end position="312"/>
    </location>
    <ligand>
        <name>ATP</name>
        <dbReference type="ChEBI" id="CHEBI:30616"/>
    </ligand>
</feature>
<keyword evidence="14 22" id="KW-0573">Peptidoglycan synthesis</keyword>
<dbReference type="AlphaFoldDB" id="A0AA37JN99"/>
<keyword evidence="15 25" id="KW-0464">Manganese</keyword>